<dbReference type="Gramene" id="KFK34363">
    <property type="protein sequence ID" value="KFK34363"/>
    <property type="gene ID" value="AALP_AA5G135700"/>
</dbReference>
<sequence length="94" mass="10410">MEKSALIFIGILLFSTCRPILARSGYQLCKEDSDCAVFKCTPRCVKGGCECPRERILKDQLDCDLDACIAKCKAKGQIVDACFSYACFCQNPPM</sequence>
<reference evidence="3" key="1">
    <citation type="journal article" date="2015" name="Nat. Plants">
        <title>Genome expansion of Arabis alpina linked with retrotransposition and reduced symmetric DNA methylation.</title>
        <authorList>
            <person name="Willing E.M."/>
            <person name="Rawat V."/>
            <person name="Mandakova T."/>
            <person name="Maumus F."/>
            <person name="James G.V."/>
            <person name="Nordstroem K.J."/>
            <person name="Becker C."/>
            <person name="Warthmann N."/>
            <person name="Chica C."/>
            <person name="Szarzynska B."/>
            <person name="Zytnicki M."/>
            <person name="Albani M.C."/>
            <person name="Kiefer C."/>
            <person name="Bergonzi S."/>
            <person name="Castaings L."/>
            <person name="Mateos J.L."/>
            <person name="Berns M.C."/>
            <person name="Bujdoso N."/>
            <person name="Piofczyk T."/>
            <person name="de Lorenzo L."/>
            <person name="Barrero-Sicilia C."/>
            <person name="Mateos I."/>
            <person name="Piednoel M."/>
            <person name="Hagmann J."/>
            <person name="Chen-Min-Tao R."/>
            <person name="Iglesias-Fernandez R."/>
            <person name="Schuster S.C."/>
            <person name="Alonso-Blanco C."/>
            <person name="Roudier F."/>
            <person name="Carbonero P."/>
            <person name="Paz-Ares J."/>
            <person name="Davis S.J."/>
            <person name="Pecinka A."/>
            <person name="Quesneville H."/>
            <person name="Colot V."/>
            <person name="Lysak M.A."/>
            <person name="Weigel D."/>
            <person name="Coupland G."/>
            <person name="Schneeberger K."/>
        </authorList>
    </citation>
    <scope>NUCLEOTIDE SEQUENCE [LARGE SCALE GENOMIC DNA]</scope>
    <source>
        <strain evidence="3">cv. Pajares</strain>
    </source>
</reference>
<keyword evidence="1" id="KW-0732">Signal</keyword>
<evidence type="ECO:0000313" key="3">
    <source>
        <dbReference type="Proteomes" id="UP000029120"/>
    </source>
</evidence>
<dbReference type="Proteomes" id="UP000029120">
    <property type="component" value="Chromosome 5"/>
</dbReference>
<feature type="chain" id="PRO_5001822598" description="Defensin-like protein" evidence="1">
    <location>
        <begin position="23"/>
        <end position="94"/>
    </location>
</feature>
<dbReference type="AlphaFoldDB" id="A0A087GWW1"/>
<name>A0A087GWW1_ARAAL</name>
<dbReference type="EMBL" id="CM002873">
    <property type="protein sequence ID" value="KFK34363.1"/>
    <property type="molecule type" value="Genomic_DNA"/>
</dbReference>
<proteinExistence type="predicted"/>
<feature type="signal peptide" evidence="1">
    <location>
        <begin position="1"/>
        <end position="22"/>
    </location>
</feature>
<evidence type="ECO:0008006" key="4">
    <source>
        <dbReference type="Google" id="ProtNLM"/>
    </source>
</evidence>
<organism evidence="2 3">
    <name type="scientific">Arabis alpina</name>
    <name type="common">Alpine rock-cress</name>
    <dbReference type="NCBI Taxonomy" id="50452"/>
    <lineage>
        <taxon>Eukaryota</taxon>
        <taxon>Viridiplantae</taxon>
        <taxon>Streptophyta</taxon>
        <taxon>Embryophyta</taxon>
        <taxon>Tracheophyta</taxon>
        <taxon>Spermatophyta</taxon>
        <taxon>Magnoliopsida</taxon>
        <taxon>eudicotyledons</taxon>
        <taxon>Gunneridae</taxon>
        <taxon>Pentapetalae</taxon>
        <taxon>rosids</taxon>
        <taxon>malvids</taxon>
        <taxon>Brassicales</taxon>
        <taxon>Brassicaceae</taxon>
        <taxon>Arabideae</taxon>
        <taxon>Arabis</taxon>
    </lineage>
</organism>
<accession>A0A087GWW1</accession>
<gene>
    <name evidence="2" type="ordered locus">AALP_Aa5g135700</name>
</gene>
<dbReference type="OrthoDB" id="1108389at2759"/>
<evidence type="ECO:0000313" key="2">
    <source>
        <dbReference type="EMBL" id="KFK34363.1"/>
    </source>
</evidence>
<evidence type="ECO:0000256" key="1">
    <source>
        <dbReference type="SAM" id="SignalP"/>
    </source>
</evidence>
<protein>
    <recommendedName>
        <fullName evidence="4">Defensin-like protein</fullName>
    </recommendedName>
</protein>
<keyword evidence="3" id="KW-1185">Reference proteome</keyword>
<dbReference type="OMA" id="GCECPRE"/>